<evidence type="ECO:0000313" key="10">
    <source>
        <dbReference type="EMBL" id="TKA92157.1"/>
    </source>
</evidence>
<feature type="binding site" evidence="8">
    <location>
        <position position="27"/>
    </location>
    <ligand>
        <name>GTP</name>
        <dbReference type="ChEBI" id="CHEBI:37565"/>
    </ligand>
</feature>
<evidence type="ECO:0000256" key="7">
    <source>
        <dbReference type="ARBA" id="ARBA00023150"/>
    </source>
</evidence>
<dbReference type="CDD" id="cd02503">
    <property type="entry name" value="MobA"/>
    <property type="match status" value="1"/>
</dbReference>
<dbReference type="NCBIfam" id="TIGR02665">
    <property type="entry name" value="molyb_mobA"/>
    <property type="match status" value="1"/>
</dbReference>
<dbReference type="InterPro" id="IPR025877">
    <property type="entry name" value="MobA-like_NTP_Trfase"/>
</dbReference>
<feature type="binding site" evidence="8">
    <location>
        <position position="101"/>
    </location>
    <ligand>
        <name>GTP</name>
        <dbReference type="ChEBI" id="CHEBI:37565"/>
    </ligand>
</feature>
<dbReference type="GO" id="GO:1902758">
    <property type="term" value="P:bis(molybdopterin guanine dinucleotide)molybdenum biosynthetic process"/>
    <property type="evidence" value="ECO:0007669"/>
    <property type="project" value="TreeGrafter"/>
</dbReference>
<dbReference type="PANTHER" id="PTHR19136">
    <property type="entry name" value="MOLYBDENUM COFACTOR GUANYLYLTRANSFERASE"/>
    <property type="match status" value="1"/>
</dbReference>
<evidence type="ECO:0000313" key="11">
    <source>
        <dbReference type="Proteomes" id="UP000305198"/>
    </source>
</evidence>
<evidence type="ECO:0000256" key="1">
    <source>
        <dbReference type="ARBA" id="ARBA00022490"/>
    </source>
</evidence>
<keyword evidence="10" id="KW-0548">Nucleotidyltransferase</keyword>
<dbReference type="Pfam" id="PF12804">
    <property type="entry name" value="NTP_transf_3"/>
    <property type="match status" value="1"/>
</dbReference>
<dbReference type="GO" id="GO:0005737">
    <property type="term" value="C:cytoplasm"/>
    <property type="evidence" value="ECO:0007669"/>
    <property type="project" value="UniProtKB-SubCell"/>
</dbReference>
<dbReference type="EC" id="2.7.7.77" evidence="8"/>
<dbReference type="EMBL" id="SWAV01000002">
    <property type="protein sequence ID" value="TKA92157.1"/>
    <property type="molecule type" value="Genomic_DNA"/>
</dbReference>
<keyword evidence="1 8" id="KW-0963">Cytoplasm</keyword>
<dbReference type="GO" id="GO:0005525">
    <property type="term" value="F:GTP binding"/>
    <property type="evidence" value="ECO:0007669"/>
    <property type="project" value="UniProtKB-UniRule"/>
</dbReference>
<keyword evidence="2 8" id="KW-0808">Transferase</keyword>
<name>A0A4V5NKL8_9GAMM</name>
<dbReference type="InterPro" id="IPR029044">
    <property type="entry name" value="Nucleotide-diphossugar_trans"/>
</dbReference>
<keyword evidence="5 8" id="KW-0460">Magnesium</keyword>
<dbReference type="InterPro" id="IPR013482">
    <property type="entry name" value="Molybde_CF_guanTrfase"/>
</dbReference>
<evidence type="ECO:0000259" key="9">
    <source>
        <dbReference type="Pfam" id="PF12804"/>
    </source>
</evidence>
<comment type="function">
    <text evidence="8">Transfers a GMP moiety from GTP to Mo-molybdopterin (Mo-MPT) cofactor (Moco or molybdenum cofactor) to form Mo-molybdopterin guanine dinucleotide (Mo-MGD) cofactor.</text>
</comment>
<feature type="binding site" evidence="8">
    <location>
        <position position="101"/>
    </location>
    <ligand>
        <name>Mg(2+)</name>
        <dbReference type="ChEBI" id="CHEBI:18420"/>
    </ligand>
</feature>
<comment type="caution">
    <text evidence="10">The sequence shown here is derived from an EMBL/GenBank/DDBJ whole genome shotgun (WGS) entry which is preliminary data.</text>
</comment>
<proteinExistence type="inferred from homology"/>
<comment type="caution">
    <text evidence="8">Lacks conserved residue(s) required for the propagation of feature annotation.</text>
</comment>
<keyword evidence="3 8" id="KW-0479">Metal-binding</keyword>
<evidence type="ECO:0000256" key="8">
    <source>
        <dbReference type="HAMAP-Rule" id="MF_00316"/>
    </source>
</evidence>
<evidence type="ECO:0000256" key="6">
    <source>
        <dbReference type="ARBA" id="ARBA00023134"/>
    </source>
</evidence>
<keyword evidence="4 8" id="KW-0547">Nucleotide-binding</keyword>
<comment type="catalytic activity">
    <reaction evidence="8">
        <text>Mo-molybdopterin + GTP + H(+) = Mo-molybdopterin guanine dinucleotide + diphosphate</text>
        <dbReference type="Rhea" id="RHEA:34243"/>
        <dbReference type="ChEBI" id="CHEBI:15378"/>
        <dbReference type="ChEBI" id="CHEBI:33019"/>
        <dbReference type="ChEBI" id="CHEBI:37565"/>
        <dbReference type="ChEBI" id="CHEBI:71302"/>
        <dbReference type="ChEBI" id="CHEBI:71310"/>
        <dbReference type="EC" id="2.7.7.77"/>
    </reaction>
</comment>
<comment type="subcellular location">
    <subcellularLocation>
        <location evidence="8">Cytoplasm</location>
    </subcellularLocation>
</comment>
<feature type="domain" description="MobA-like NTP transferase" evidence="9">
    <location>
        <begin position="12"/>
        <end position="164"/>
    </location>
</feature>
<feature type="binding site" evidence="8">
    <location>
        <position position="71"/>
    </location>
    <ligand>
        <name>GTP</name>
        <dbReference type="ChEBI" id="CHEBI:37565"/>
    </ligand>
</feature>
<evidence type="ECO:0000256" key="4">
    <source>
        <dbReference type="ARBA" id="ARBA00022741"/>
    </source>
</evidence>
<dbReference type="Proteomes" id="UP000305198">
    <property type="component" value="Unassembled WGS sequence"/>
</dbReference>
<keyword evidence="7 8" id="KW-0501">Molybdenum cofactor biosynthesis</keyword>
<evidence type="ECO:0000256" key="5">
    <source>
        <dbReference type="ARBA" id="ARBA00022842"/>
    </source>
</evidence>
<dbReference type="Gene3D" id="3.90.550.10">
    <property type="entry name" value="Spore Coat Polysaccharide Biosynthesis Protein SpsA, Chain A"/>
    <property type="match status" value="1"/>
</dbReference>
<accession>A0A4V5NKL8</accession>
<comment type="cofactor">
    <cofactor evidence="8">
        <name>Mg(2+)</name>
        <dbReference type="ChEBI" id="CHEBI:18420"/>
    </cofactor>
</comment>
<gene>
    <name evidence="8 10" type="primary">mobA</name>
    <name evidence="10" type="ORF">FA869_07100</name>
</gene>
<dbReference type="HAMAP" id="MF_00316">
    <property type="entry name" value="MobA"/>
    <property type="match status" value="1"/>
</dbReference>
<comment type="subunit">
    <text evidence="8">Monomer.</text>
</comment>
<dbReference type="SUPFAM" id="SSF53448">
    <property type="entry name" value="Nucleotide-diphospho-sugar transferases"/>
    <property type="match status" value="1"/>
</dbReference>
<dbReference type="AlphaFoldDB" id="A0A4V5NKL8"/>
<evidence type="ECO:0000256" key="3">
    <source>
        <dbReference type="ARBA" id="ARBA00022723"/>
    </source>
</evidence>
<dbReference type="GO" id="GO:0046872">
    <property type="term" value="F:metal ion binding"/>
    <property type="evidence" value="ECO:0007669"/>
    <property type="project" value="UniProtKB-KW"/>
</dbReference>
<evidence type="ECO:0000256" key="2">
    <source>
        <dbReference type="ARBA" id="ARBA00022679"/>
    </source>
</evidence>
<comment type="similarity">
    <text evidence="8">Belongs to the MobA family.</text>
</comment>
<organism evidence="10 11">
    <name type="scientific">Halopseudomonas bauzanensis</name>
    <dbReference type="NCBI Taxonomy" id="653930"/>
    <lineage>
        <taxon>Bacteria</taxon>
        <taxon>Pseudomonadati</taxon>
        <taxon>Pseudomonadota</taxon>
        <taxon>Gammaproteobacteria</taxon>
        <taxon>Pseudomonadales</taxon>
        <taxon>Pseudomonadaceae</taxon>
        <taxon>Halopseudomonas</taxon>
    </lineage>
</organism>
<dbReference type="GO" id="GO:0061603">
    <property type="term" value="F:molybdenum cofactor guanylyltransferase activity"/>
    <property type="evidence" value="ECO:0007669"/>
    <property type="project" value="UniProtKB-EC"/>
</dbReference>
<reference evidence="10 11" key="1">
    <citation type="submission" date="2019-04" db="EMBL/GenBank/DDBJ databases">
        <title>Crypto-aerobic microbial life in anoxic (sulfidic) marine sediments.</title>
        <authorList>
            <person name="Bhattacharya S."/>
            <person name="Roy C."/>
            <person name="Mondal N."/>
            <person name="Sarkar J."/>
            <person name="Mandal S."/>
            <person name="Rameez M.J."/>
            <person name="Ghosh W."/>
        </authorList>
    </citation>
    <scope>NUCLEOTIDE SEQUENCE [LARGE SCALE GENOMIC DNA]</scope>
    <source>
        <strain evidence="10 11">SBBB</strain>
    </source>
</reference>
<keyword evidence="6 8" id="KW-0342">GTP-binding</keyword>
<comment type="domain">
    <text evidence="8">The N-terminal domain determines nucleotide recognition and specific binding, while the C-terminal domain determines the specific binding to the target protein.</text>
</comment>
<sequence>MGGKRVKDVTVAILAGGQGRRLHGLDKGLIPILGSSLVERILRTLPEGPKLIIANRNLCAYRDLGVPVVNDPWPDFRGPLAGVLAALRTAITPWVHIIPCDAVILPDDLLFRLTTRAGLGLRAVYAASGGQGHYLCCLLHRSLEADLAAALDNGERAPRRWLASIGAQPVDFSDVQPEPLWSVNSPADMAHACARLSRGS</sequence>
<feature type="binding site" evidence="8">
    <location>
        <begin position="14"/>
        <end position="16"/>
    </location>
    <ligand>
        <name>GTP</name>
        <dbReference type="ChEBI" id="CHEBI:37565"/>
    </ligand>
</feature>
<protein>
    <recommendedName>
        <fullName evidence="8">Molybdenum cofactor guanylyltransferase</fullName>
        <shortName evidence="8">MoCo guanylyltransferase</shortName>
        <ecNumber evidence="8">2.7.7.77</ecNumber>
    </recommendedName>
    <alternativeName>
        <fullName evidence="8">GTP:molybdopterin guanylyltransferase</fullName>
    </alternativeName>
    <alternativeName>
        <fullName evidence="8">Mo-MPT guanylyltransferase</fullName>
    </alternativeName>
    <alternativeName>
        <fullName evidence="8">Molybdopterin guanylyltransferase</fullName>
    </alternativeName>
    <alternativeName>
        <fullName evidence="8">Molybdopterin-guanine dinucleotide synthase</fullName>
        <shortName evidence="8">MGD synthase</shortName>
    </alternativeName>
</protein>
<dbReference type="PANTHER" id="PTHR19136:SF81">
    <property type="entry name" value="MOLYBDENUM COFACTOR GUANYLYLTRANSFERASE"/>
    <property type="match status" value="1"/>
</dbReference>